<dbReference type="Proteomes" id="UP000799755">
    <property type="component" value="Unassembled WGS sequence"/>
</dbReference>
<accession>A0ACB6R7N4</accession>
<dbReference type="EMBL" id="MU003496">
    <property type="protein sequence ID" value="KAF2475288.1"/>
    <property type="molecule type" value="Genomic_DNA"/>
</dbReference>
<keyword evidence="2" id="KW-1185">Reference proteome</keyword>
<evidence type="ECO:0000313" key="1">
    <source>
        <dbReference type="EMBL" id="KAF2475288.1"/>
    </source>
</evidence>
<gene>
    <name evidence="1" type="ORF">BDR25DRAFT_254188</name>
</gene>
<protein>
    <submittedName>
        <fullName evidence="1">Uncharacterized protein</fullName>
    </submittedName>
</protein>
<comment type="caution">
    <text evidence="1">The sequence shown here is derived from an EMBL/GenBank/DDBJ whole genome shotgun (WGS) entry which is preliminary data.</text>
</comment>
<sequence>MSSHTPSPHRFLPPDVHSIQKPKPKPPSALRHGITAKAPKTGGTIPLKPVLSQTPKVTPAKRFVIVPAQHASTAATVERGGEKEKVDKAWTHTQTTPLVRARRRLERVEKIEEGSQESPSRYPNNEDYEDEDEDEELLFTPLNKKRRRLSPEFTPSLCPSKSHIIHQPPQTPAPASAVGTSSHRFLVPTLRPPTISNSIATTPAPTRPHFLLPPQPTSPQLIHPLPETFSPQRKGQKYVPGGLANTLQSWIIEATNNGHAAQTRDTVIWGKEKDDGIKLRLKVSGIRSSNPHTGHDGRSVECFPGTVVFVRGDTEAGLSNSFRVIGSQRQRGDGGSLGGVRVMLAGQGSARSGVVRVGKGNVVGIRAPVWNTDVSGEKWVVGVDWVVLS</sequence>
<proteinExistence type="predicted"/>
<name>A0ACB6R7N4_9PLEO</name>
<organism evidence="1 2">
    <name type="scientific">Lindgomyces ingoldianus</name>
    <dbReference type="NCBI Taxonomy" id="673940"/>
    <lineage>
        <taxon>Eukaryota</taxon>
        <taxon>Fungi</taxon>
        <taxon>Dikarya</taxon>
        <taxon>Ascomycota</taxon>
        <taxon>Pezizomycotina</taxon>
        <taxon>Dothideomycetes</taxon>
        <taxon>Pleosporomycetidae</taxon>
        <taxon>Pleosporales</taxon>
        <taxon>Lindgomycetaceae</taxon>
        <taxon>Lindgomyces</taxon>
    </lineage>
</organism>
<reference evidence="1" key="1">
    <citation type="journal article" date="2020" name="Stud. Mycol.">
        <title>101 Dothideomycetes genomes: a test case for predicting lifestyles and emergence of pathogens.</title>
        <authorList>
            <person name="Haridas S."/>
            <person name="Albert R."/>
            <person name="Binder M."/>
            <person name="Bloem J."/>
            <person name="Labutti K."/>
            <person name="Salamov A."/>
            <person name="Andreopoulos B."/>
            <person name="Baker S."/>
            <person name="Barry K."/>
            <person name="Bills G."/>
            <person name="Bluhm B."/>
            <person name="Cannon C."/>
            <person name="Castanera R."/>
            <person name="Culley D."/>
            <person name="Daum C."/>
            <person name="Ezra D."/>
            <person name="Gonzalez J."/>
            <person name="Henrissat B."/>
            <person name="Kuo A."/>
            <person name="Liang C."/>
            <person name="Lipzen A."/>
            <person name="Lutzoni F."/>
            <person name="Magnuson J."/>
            <person name="Mondo S."/>
            <person name="Nolan M."/>
            <person name="Ohm R."/>
            <person name="Pangilinan J."/>
            <person name="Park H.-J."/>
            <person name="Ramirez L."/>
            <person name="Alfaro M."/>
            <person name="Sun H."/>
            <person name="Tritt A."/>
            <person name="Yoshinaga Y."/>
            <person name="Zwiers L.-H."/>
            <person name="Turgeon B."/>
            <person name="Goodwin S."/>
            <person name="Spatafora J."/>
            <person name="Crous P."/>
            <person name="Grigoriev I."/>
        </authorList>
    </citation>
    <scope>NUCLEOTIDE SEQUENCE</scope>
    <source>
        <strain evidence="1">ATCC 200398</strain>
    </source>
</reference>
<evidence type="ECO:0000313" key="2">
    <source>
        <dbReference type="Proteomes" id="UP000799755"/>
    </source>
</evidence>